<feature type="transmembrane region" description="Helical" evidence="9">
    <location>
        <begin position="73"/>
        <end position="92"/>
    </location>
</feature>
<feature type="region of interest" description="Disordered" evidence="8">
    <location>
        <begin position="500"/>
        <end position="519"/>
    </location>
</feature>
<evidence type="ECO:0000256" key="1">
    <source>
        <dbReference type="ARBA" id="ARBA00004651"/>
    </source>
</evidence>
<organism evidence="11 12">
    <name type="scientific">Stieleria bergensis</name>
    <dbReference type="NCBI Taxonomy" id="2528025"/>
    <lineage>
        <taxon>Bacteria</taxon>
        <taxon>Pseudomonadati</taxon>
        <taxon>Planctomycetota</taxon>
        <taxon>Planctomycetia</taxon>
        <taxon>Pirellulales</taxon>
        <taxon>Pirellulaceae</taxon>
        <taxon>Stieleria</taxon>
    </lineage>
</organism>
<protein>
    <recommendedName>
        <fullName evidence="10">Glycosyltransferase RgtA/B/C/D-like domain-containing protein</fullName>
    </recommendedName>
</protein>
<dbReference type="OrthoDB" id="437910at2"/>
<feature type="transmembrane region" description="Helical" evidence="9">
    <location>
        <begin position="175"/>
        <end position="202"/>
    </location>
</feature>
<gene>
    <name evidence="11" type="ORF">SV7mr_49900</name>
</gene>
<keyword evidence="2" id="KW-1003">Cell membrane</keyword>
<name>A0A517T255_9BACT</name>
<sequence length="519" mass="57907">MKQNSNAVSWSFVAYLSTLFLFILLRFWALDSDFPSGITKSGTVYTDEGWYSNAAVRQTHFGDWYFPGDFNPIVNLPVAQLVYFAAFSLFGTSFVCGRAITVALSVLLIAFVARMINRRAGSLASSICLALMLTNFLFYAYSRLMLLEVMAMTFVFSSFLLLVRKDYSYPTVITAGLMLGLGILTKTTMIFMAPVLVLVMLFSEKSRRRKVGNLVVLFCSLATVVGGFVLLARSQYPVDFNYFRELNYSKRSFGGLSEWALNLPSVVFGLFNFGYGFVALTICSTLYASLKTKRYWRNQYFAFFALYAFSYLGLLSLVSYNPPRYYLPLLIPIVYFASTSLAALVNEGNLKRQTAIFLVLLVVASQGQRIVRHSLDPEYTLKAMARSVASIVADGETSSEFRRKLVAGHMIDTVAIQTGVRAMNDTLSTEDFIQRALILKPAYLLVHKNLDTMSKLESIGVDLKKMGEWPVFRNYDTKGDDVTLYQLDWSSLSADSETHNGAGSSLGFPGMPPKLGPGL</sequence>
<keyword evidence="5 9" id="KW-0812">Transmembrane</keyword>
<comment type="subcellular location">
    <subcellularLocation>
        <location evidence="1">Cell membrane</location>
        <topology evidence="1">Multi-pass membrane protein</topology>
    </subcellularLocation>
</comment>
<evidence type="ECO:0000256" key="7">
    <source>
        <dbReference type="ARBA" id="ARBA00023136"/>
    </source>
</evidence>
<feature type="transmembrane region" description="Helical" evidence="9">
    <location>
        <begin position="300"/>
        <end position="319"/>
    </location>
</feature>
<dbReference type="Proteomes" id="UP000315003">
    <property type="component" value="Chromosome"/>
</dbReference>
<dbReference type="AlphaFoldDB" id="A0A517T255"/>
<evidence type="ECO:0000256" key="2">
    <source>
        <dbReference type="ARBA" id="ARBA00022475"/>
    </source>
</evidence>
<evidence type="ECO:0000313" key="12">
    <source>
        <dbReference type="Proteomes" id="UP000315003"/>
    </source>
</evidence>
<feature type="transmembrane region" description="Helical" evidence="9">
    <location>
        <begin position="99"/>
        <end position="116"/>
    </location>
</feature>
<dbReference type="GO" id="GO:0016763">
    <property type="term" value="F:pentosyltransferase activity"/>
    <property type="evidence" value="ECO:0007669"/>
    <property type="project" value="TreeGrafter"/>
</dbReference>
<feature type="transmembrane region" description="Helical" evidence="9">
    <location>
        <begin position="12"/>
        <end position="29"/>
    </location>
</feature>
<feature type="compositionally biased region" description="Pro residues" evidence="8">
    <location>
        <begin position="510"/>
        <end position="519"/>
    </location>
</feature>
<evidence type="ECO:0000256" key="3">
    <source>
        <dbReference type="ARBA" id="ARBA00022676"/>
    </source>
</evidence>
<keyword evidence="7 9" id="KW-0472">Membrane</keyword>
<dbReference type="RefSeq" id="WP_145277213.1">
    <property type="nucleotide sequence ID" value="NZ_CP036272.1"/>
</dbReference>
<dbReference type="Pfam" id="PF13231">
    <property type="entry name" value="PMT_2"/>
    <property type="match status" value="1"/>
</dbReference>
<evidence type="ECO:0000256" key="9">
    <source>
        <dbReference type="SAM" id="Phobius"/>
    </source>
</evidence>
<feature type="transmembrane region" description="Helical" evidence="9">
    <location>
        <begin position="122"/>
        <end position="139"/>
    </location>
</feature>
<dbReference type="InterPro" id="IPR038731">
    <property type="entry name" value="RgtA/B/C-like"/>
</dbReference>
<evidence type="ECO:0000259" key="10">
    <source>
        <dbReference type="Pfam" id="PF13231"/>
    </source>
</evidence>
<evidence type="ECO:0000256" key="6">
    <source>
        <dbReference type="ARBA" id="ARBA00022989"/>
    </source>
</evidence>
<dbReference type="PANTHER" id="PTHR33908:SF11">
    <property type="entry name" value="MEMBRANE PROTEIN"/>
    <property type="match status" value="1"/>
</dbReference>
<evidence type="ECO:0000256" key="8">
    <source>
        <dbReference type="SAM" id="MobiDB-lite"/>
    </source>
</evidence>
<proteinExistence type="predicted"/>
<keyword evidence="4" id="KW-0808">Transferase</keyword>
<dbReference type="InterPro" id="IPR050297">
    <property type="entry name" value="LipidA_mod_glycosyltrf_83"/>
</dbReference>
<feature type="domain" description="Glycosyltransferase RgtA/B/C/D-like" evidence="10">
    <location>
        <begin position="77"/>
        <end position="222"/>
    </location>
</feature>
<feature type="transmembrane region" description="Helical" evidence="9">
    <location>
        <begin position="325"/>
        <end position="345"/>
    </location>
</feature>
<evidence type="ECO:0000256" key="5">
    <source>
        <dbReference type="ARBA" id="ARBA00022692"/>
    </source>
</evidence>
<dbReference type="GO" id="GO:0009103">
    <property type="term" value="P:lipopolysaccharide biosynthetic process"/>
    <property type="evidence" value="ECO:0007669"/>
    <property type="project" value="UniProtKB-ARBA"/>
</dbReference>
<feature type="transmembrane region" description="Helical" evidence="9">
    <location>
        <begin position="146"/>
        <end position="163"/>
    </location>
</feature>
<dbReference type="PANTHER" id="PTHR33908">
    <property type="entry name" value="MANNOSYLTRANSFERASE YKCB-RELATED"/>
    <property type="match status" value="1"/>
</dbReference>
<accession>A0A517T255</accession>
<keyword evidence="3" id="KW-0328">Glycosyltransferase</keyword>
<feature type="transmembrane region" description="Helical" evidence="9">
    <location>
        <begin position="266"/>
        <end position="288"/>
    </location>
</feature>
<keyword evidence="12" id="KW-1185">Reference proteome</keyword>
<evidence type="ECO:0000256" key="4">
    <source>
        <dbReference type="ARBA" id="ARBA00022679"/>
    </source>
</evidence>
<keyword evidence="6 9" id="KW-1133">Transmembrane helix</keyword>
<evidence type="ECO:0000313" key="11">
    <source>
        <dbReference type="EMBL" id="QDT62442.1"/>
    </source>
</evidence>
<dbReference type="EMBL" id="CP036272">
    <property type="protein sequence ID" value="QDT62442.1"/>
    <property type="molecule type" value="Genomic_DNA"/>
</dbReference>
<feature type="transmembrane region" description="Helical" evidence="9">
    <location>
        <begin position="214"/>
        <end position="232"/>
    </location>
</feature>
<dbReference type="GO" id="GO:0005886">
    <property type="term" value="C:plasma membrane"/>
    <property type="evidence" value="ECO:0007669"/>
    <property type="project" value="UniProtKB-SubCell"/>
</dbReference>
<reference evidence="11 12" key="1">
    <citation type="submission" date="2019-02" db="EMBL/GenBank/DDBJ databases">
        <title>Deep-cultivation of Planctomycetes and their phenomic and genomic characterization uncovers novel biology.</title>
        <authorList>
            <person name="Wiegand S."/>
            <person name="Jogler M."/>
            <person name="Boedeker C."/>
            <person name="Pinto D."/>
            <person name="Vollmers J."/>
            <person name="Rivas-Marin E."/>
            <person name="Kohn T."/>
            <person name="Peeters S.H."/>
            <person name="Heuer A."/>
            <person name="Rast P."/>
            <person name="Oberbeckmann S."/>
            <person name="Bunk B."/>
            <person name="Jeske O."/>
            <person name="Meyerdierks A."/>
            <person name="Storesund J.E."/>
            <person name="Kallscheuer N."/>
            <person name="Luecker S."/>
            <person name="Lage O.M."/>
            <person name="Pohl T."/>
            <person name="Merkel B.J."/>
            <person name="Hornburger P."/>
            <person name="Mueller R.-W."/>
            <person name="Bruemmer F."/>
            <person name="Labrenz M."/>
            <person name="Spormann A.M."/>
            <person name="Op den Camp H."/>
            <person name="Overmann J."/>
            <person name="Amann R."/>
            <person name="Jetten M.S.M."/>
            <person name="Mascher T."/>
            <person name="Medema M.H."/>
            <person name="Devos D.P."/>
            <person name="Kaster A.-K."/>
            <person name="Ovreas L."/>
            <person name="Rohde M."/>
            <person name="Galperin M.Y."/>
            <person name="Jogler C."/>
        </authorList>
    </citation>
    <scope>NUCLEOTIDE SEQUENCE [LARGE SCALE GENOMIC DNA]</scope>
    <source>
        <strain evidence="11 12">SV_7m_r</strain>
    </source>
</reference>